<keyword evidence="2" id="KW-0472">Membrane</keyword>
<keyword evidence="2" id="KW-0812">Transmembrane</keyword>
<evidence type="ECO:0000313" key="5">
    <source>
        <dbReference type="Proteomes" id="UP000199213"/>
    </source>
</evidence>
<evidence type="ECO:0000259" key="3">
    <source>
        <dbReference type="Pfam" id="PF14230"/>
    </source>
</evidence>
<dbReference type="EMBL" id="FNFM01000005">
    <property type="protein sequence ID" value="SDK19249.1"/>
    <property type="molecule type" value="Genomic_DNA"/>
</dbReference>
<proteinExistence type="predicted"/>
<dbReference type="Pfam" id="PF14230">
    <property type="entry name" value="DUF4333"/>
    <property type="match status" value="1"/>
</dbReference>
<name>A0A1G8ZVT5_ACTMZ</name>
<dbReference type="Proteomes" id="UP000199213">
    <property type="component" value="Unassembled WGS sequence"/>
</dbReference>
<gene>
    <name evidence="4" type="ORF">SAMN04487820_105169</name>
</gene>
<reference evidence="5" key="1">
    <citation type="submission" date="2016-10" db="EMBL/GenBank/DDBJ databases">
        <authorList>
            <person name="Varghese N."/>
            <person name="Submissions S."/>
        </authorList>
    </citation>
    <scope>NUCLEOTIDE SEQUENCE [LARGE SCALE GENOMIC DNA]</scope>
    <source>
        <strain evidence="5">DSM 45460</strain>
    </source>
</reference>
<keyword evidence="5" id="KW-1185">Reference proteome</keyword>
<dbReference type="AlphaFoldDB" id="A0A1G8ZVT5"/>
<evidence type="ECO:0000256" key="1">
    <source>
        <dbReference type="SAM" id="MobiDB-lite"/>
    </source>
</evidence>
<sequence length="171" mass="18400">MSNPYGSSPPRQPDQQHRYEMSGSPDVGSEQRAASPTNTFGGDLRGSPGGRPPSVGLEAGASARRRRRRVWPWLLGSVSLMAVLVVTVLGFVTPGWFYRTVLEADSVQQGVRQIARDSYGVAGIESVTCPAEEPVRAGHSFTCEMRVGGVSKKVRVVIRDAKGTYAVGRPD</sequence>
<dbReference type="RefSeq" id="WP_176797918.1">
    <property type="nucleotide sequence ID" value="NZ_FNFM01000005.1"/>
</dbReference>
<accession>A0A1G8ZVT5</accession>
<evidence type="ECO:0000313" key="4">
    <source>
        <dbReference type="EMBL" id="SDK19249.1"/>
    </source>
</evidence>
<feature type="domain" description="DUF4333" evidence="3">
    <location>
        <begin position="86"/>
        <end position="163"/>
    </location>
</feature>
<evidence type="ECO:0000256" key="2">
    <source>
        <dbReference type="SAM" id="Phobius"/>
    </source>
</evidence>
<organism evidence="4 5">
    <name type="scientific">Actinopolyspora mzabensis</name>
    <dbReference type="NCBI Taxonomy" id="995066"/>
    <lineage>
        <taxon>Bacteria</taxon>
        <taxon>Bacillati</taxon>
        <taxon>Actinomycetota</taxon>
        <taxon>Actinomycetes</taxon>
        <taxon>Actinopolysporales</taxon>
        <taxon>Actinopolysporaceae</taxon>
        <taxon>Actinopolyspora</taxon>
    </lineage>
</organism>
<feature type="region of interest" description="Disordered" evidence="1">
    <location>
        <begin position="1"/>
        <end position="61"/>
    </location>
</feature>
<dbReference type="InterPro" id="IPR025637">
    <property type="entry name" value="DUF4333"/>
</dbReference>
<feature type="transmembrane region" description="Helical" evidence="2">
    <location>
        <begin position="73"/>
        <end position="98"/>
    </location>
</feature>
<keyword evidence="2" id="KW-1133">Transmembrane helix</keyword>
<protein>
    <recommendedName>
        <fullName evidence="3">DUF4333 domain-containing protein</fullName>
    </recommendedName>
</protein>